<dbReference type="Gene3D" id="1.10.730.20">
    <property type="match status" value="1"/>
</dbReference>
<reference evidence="7" key="1">
    <citation type="submission" date="2016-10" db="EMBL/GenBank/DDBJ databases">
        <authorList>
            <person name="de Groot N.N."/>
        </authorList>
    </citation>
    <scope>NUCLEOTIDE SEQUENCE</scope>
</reference>
<evidence type="ECO:0000256" key="1">
    <source>
        <dbReference type="ARBA" id="ARBA00022598"/>
    </source>
</evidence>
<organism evidence="7">
    <name type="scientific">hydrothermal vent metagenome</name>
    <dbReference type="NCBI Taxonomy" id="652676"/>
    <lineage>
        <taxon>unclassified sequences</taxon>
        <taxon>metagenomes</taxon>
        <taxon>ecological metagenomes</taxon>
    </lineage>
</organism>
<evidence type="ECO:0000313" key="7">
    <source>
        <dbReference type="EMBL" id="SFV68289.1"/>
    </source>
</evidence>
<evidence type="ECO:0000259" key="6">
    <source>
        <dbReference type="Pfam" id="PF08264"/>
    </source>
</evidence>
<keyword evidence="4" id="KW-0648">Protein biosynthesis</keyword>
<keyword evidence="5 7" id="KW-0030">Aminoacyl-tRNA synthetase</keyword>
<keyword evidence="3" id="KW-0067">ATP-binding</keyword>
<evidence type="ECO:0000256" key="3">
    <source>
        <dbReference type="ARBA" id="ARBA00022840"/>
    </source>
</evidence>
<dbReference type="InterPro" id="IPR050081">
    <property type="entry name" value="Ile-tRNA_ligase"/>
</dbReference>
<dbReference type="SUPFAM" id="SSF47323">
    <property type="entry name" value="Anticodon-binding domain of a subclass of class I aminoacyl-tRNA synthetases"/>
    <property type="match status" value="1"/>
</dbReference>
<dbReference type="EC" id="6.1.1.5" evidence="7"/>
<dbReference type="InterPro" id="IPR013155">
    <property type="entry name" value="M/V/L/I-tRNA-synth_anticd-bd"/>
</dbReference>
<dbReference type="GO" id="GO:0006428">
    <property type="term" value="P:isoleucyl-tRNA aminoacylation"/>
    <property type="evidence" value="ECO:0007669"/>
    <property type="project" value="TreeGrafter"/>
</dbReference>
<dbReference type="EMBL" id="FPHM01000122">
    <property type="protein sequence ID" value="SFV68289.1"/>
    <property type="molecule type" value="Genomic_DNA"/>
</dbReference>
<dbReference type="GO" id="GO:0004822">
    <property type="term" value="F:isoleucine-tRNA ligase activity"/>
    <property type="evidence" value="ECO:0007669"/>
    <property type="project" value="UniProtKB-EC"/>
</dbReference>
<sequence>MDITKDRLYCEAKNSPTRRATQSAMAHIAKSMLGLVAPVLTYTVDEILSYAPALFKGDMESVFDLLYVEVPEVKASFDDTLLLEARVKFFEAIDSLKKEKIIKSTLELEIVGESALFPICESKDLEDWFTVSAMNTASKGEALAKFEVEGNIFTVHKATQAKCPRCWRFTSTSEDCACERCAEVVA</sequence>
<keyword evidence="1 7" id="KW-0436">Ligase</keyword>
<dbReference type="PANTHER" id="PTHR42765:SF1">
    <property type="entry name" value="ISOLEUCINE--TRNA LIGASE, MITOCHONDRIAL"/>
    <property type="match status" value="1"/>
</dbReference>
<dbReference type="GO" id="GO:0005524">
    <property type="term" value="F:ATP binding"/>
    <property type="evidence" value="ECO:0007669"/>
    <property type="project" value="UniProtKB-KW"/>
</dbReference>
<evidence type="ECO:0000256" key="2">
    <source>
        <dbReference type="ARBA" id="ARBA00022741"/>
    </source>
</evidence>
<evidence type="ECO:0000256" key="5">
    <source>
        <dbReference type="ARBA" id="ARBA00023146"/>
    </source>
</evidence>
<evidence type="ECO:0000256" key="4">
    <source>
        <dbReference type="ARBA" id="ARBA00022917"/>
    </source>
</evidence>
<dbReference type="GO" id="GO:0005829">
    <property type="term" value="C:cytosol"/>
    <property type="evidence" value="ECO:0007669"/>
    <property type="project" value="TreeGrafter"/>
</dbReference>
<gene>
    <name evidence="7" type="ORF">MNB_SV-13-1071</name>
</gene>
<dbReference type="PANTHER" id="PTHR42765">
    <property type="entry name" value="SOLEUCYL-TRNA SYNTHETASE"/>
    <property type="match status" value="1"/>
</dbReference>
<proteinExistence type="predicted"/>
<dbReference type="AlphaFoldDB" id="A0A1W1CRA9"/>
<accession>A0A1W1CRA9</accession>
<name>A0A1W1CRA9_9ZZZZ</name>
<dbReference type="Pfam" id="PF08264">
    <property type="entry name" value="Anticodon_1"/>
    <property type="match status" value="1"/>
</dbReference>
<feature type="domain" description="Methionyl/Valyl/Leucyl/Isoleucyl-tRNA synthetase anticodon-binding" evidence="6">
    <location>
        <begin position="2"/>
        <end position="110"/>
    </location>
</feature>
<protein>
    <submittedName>
        <fullName evidence="7">Isoleucyl-tRNA synthetase</fullName>
        <ecNumber evidence="7">6.1.1.5</ecNumber>
    </submittedName>
</protein>
<dbReference type="InterPro" id="IPR009080">
    <property type="entry name" value="tRNAsynth_Ia_anticodon-bd"/>
</dbReference>
<keyword evidence="2" id="KW-0547">Nucleotide-binding</keyword>